<dbReference type="SMART" id="SM00086">
    <property type="entry name" value="PAC"/>
    <property type="match status" value="3"/>
</dbReference>
<dbReference type="Pfam" id="PF02518">
    <property type="entry name" value="HATPase_c"/>
    <property type="match status" value="1"/>
</dbReference>
<evidence type="ECO:0000313" key="16">
    <source>
        <dbReference type="EMBL" id="RUT11998.1"/>
    </source>
</evidence>
<dbReference type="SMART" id="SM00387">
    <property type="entry name" value="HATPase_c"/>
    <property type="match status" value="1"/>
</dbReference>
<dbReference type="Gene3D" id="3.30.450.40">
    <property type="match status" value="2"/>
</dbReference>
<evidence type="ECO:0000313" key="17">
    <source>
        <dbReference type="Proteomes" id="UP000282574"/>
    </source>
</evidence>
<keyword evidence="6" id="KW-0418">Kinase</keyword>
<feature type="domain" description="PAC" evidence="15">
    <location>
        <begin position="217"/>
        <end position="269"/>
    </location>
</feature>
<dbReference type="InterPro" id="IPR000014">
    <property type="entry name" value="PAS"/>
</dbReference>
<dbReference type="InterPro" id="IPR003661">
    <property type="entry name" value="HisK_dim/P_dom"/>
</dbReference>
<dbReference type="InterPro" id="IPR005467">
    <property type="entry name" value="His_kinase_dom"/>
</dbReference>
<feature type="compositionally biased region" description="Gly residues" evidence="11">
    <location>
        <begin position="852"/>
        <end position="864"/>
    </location>
</feature>
<evidence type="ECO:0000259" key="15">
    <source>
        <dbReference type="PROSITE" id="PS50113"/>
    </source>
</evidence>
<dbReference type="PRINTS" id="PR00344">
    <property type="entry name" value="BCTRLSENSOR"/>
</dbReference>
<proteinExistence type="inferred from homology"/>
<keyword evidence="5" id="KW-0808">Transferase</keyword>
<dbReference type="InterPro" id="IPR001610">
    <property type="entry name" value="PAC"/>
</dbReference>
<dbReference type="Gene3D" id="3.30.450.20">
    <property type="entry name" value="PAS domain"/>
    <property type="match status" value="3"/>
</dbReference>
<dbReference type="InterPro" id="IPR003594">
    <property type="entry name" value="HATPase_dom"/>
</dbReference>
<dbReference type="PROSITE" id="PS50113">
    <property type="entry name" value="PAC"/>
    <property type="match status" value="2"/>
</dbReference>
<dbReference type="InterPro" id="IPR013656">
    <property type="entry name" value="PAS_4"/>
</dbReference>
<feature type="domain" description="Response regulatory" evidence="13">
    <location>
        <begin position="6"/>
        <end position="122"/>
    </location>
</feature>
<feature type="domain" description="PAC" evidence="15">
    <location>
        <begin position="485"/>
        <end position="538"/>
    </location>
</feature>
<dbReference type="Pfam" id="PF01590">
    <property type="entry name" value="GAF"/>
    <property type="match status" value="2"/>
</dbReference>
<feature type="modified residue" description="4-aspartylphosphate" evidence="9">
    <location>
        <position position="57"/>
    </location>
</feature>
<reference evidence="16 17" key="1">
    <citation type="journal article" date="2019" name="Genome Biol. Evol.">
        <title>Day and night: Metabolic profiles and evolutionary relationships of six axenic non-marine cyanobacteria.</title>
        <authorList>
            <person name="Will S.E."/>
            <person name="Henke P."/>
            <person name="Boedeker C."/>
            <person name="Huang S."/>
            <person name="Brinkmann H."/>
            <person name="Rohde M."/>
            <person name="Jarek M."/>
            <person name="Friedl T."/>
            <person name="Seufert S."/>
            <person name="Schumacher M."/>
            <person name="Overmann J."/>
            <person name="Neumann-Schaal M."/>
            <person name="Petersen J."/>
        </authorList>
    </citation>
    <scope>NUCLEOTIDE SEQUENCE [LARGE SCALE GENOMIC DNA]</scope>
    <source>
        <strain evidence="16 17">SAG 39.79</strain>
    </source>
</reference>
<evidence type="ECO:0000256" key="9">
    <source>
        <dbReference type="PROSITE-ProRule" id="PRU00169"/>
    </source>
</evidence>
<organism evidence="16 17">
    <name type="scientific">Chroococcidiopsis cubana SAG 39.79</name>
    <dbReference type="NCBI Taxonomy" id="388085"/>
    <lineage>
        <taxon>Bacteria</taxon>
        <taxon>Bacillati</taxon>
        <taxon>Cyanobacteriota</taxon>
        <taxon>Cyanophyceae</taxon>
        <taxon>Chroococcidiopsidales</taxon>
        <taxon>Chroococcidiopsidaceae</taxon>
        <taxon>Chroococcidiopsis</taxon>
    </lineage>
</organism>
<dbReference type="InterPro" id="IPR029016">
    <property type="entry name" value="GAF-like_dom_sf"/>
</dbReference>
<dbReference type="InterPro" id="IPR003018">
    <property type="entry name" value="GAF"/>
</dbReference>
<dbReference type="InterPro" id="IPR036097">
    <property type="entry name" value="HisK_dim/P_sf"/>
</dbReference>
<dbReference type="NCBIfam" id="TIGR00229">
    <property type="entry name" value="sensory_box"/>
    <property type="match status" value="2"/>
</dbReference>
<feature type="domain" description="Histidine kinase" evidence="12">
    <location>
        <begin position="987"/>
        <end position="1206"/>
    </location>
</feature>
<dbReference type="SMART" id="SM00388">
    <property type="entry name" value="HisKA"/>
    <property type="match status" value="1"/>
</dbReference>
<keyword evidence="7" id="KW-0902">Two-component regulatory system</keyword>
<feature type="coiled-coil region" evidence="10">
    <location>
        <begin position="936"/>
        <end position="977"/>
    </location>
</feature>
<gene>
    <name evidence="16" type="ORF">DSM107010_28060</name>
</gene>
<dbReference type="CDD" id="cd00156">
    <property type="entry name" value="REC"/>
    <property type="match status" value="1"/>
</dbReference>
<comment type="catalytic activity">
    <reaction evidence="1">
        <text>ATP + protein L-histidine = ADP + protein N-phospho-L-histidine.</text>
        <dbReference type="EC" id="2.7.13.3"/>
    </reaction>
</comment>
<evidence type="ECO:0000256" key="4">
    <source>
        <dbReference type="ARBA" id="ARBA00022553"/>
    </source>
</evidence>
<evidence type="ECO:0000259" key="14">
    <source>
        <dbReference type="PROSITE" id="PS50112"/>
    </source>
</evidence>
<feature type="domain" description="PAS" evidence="14">
    <location>
        <begin position="270"/>
        <end position="312"/>
    </location>
</feature>
<dbReference type="SUPFAM" id="SSF55874">
    <property type="entry name" value="ATPase domain of HSP90 chaperone/DNA topoisomerase II/histidine kinase"/>
    <property type="match status" value="1"/>
</dbReference>
<comment type="caution">
    <text evidence="16">The sequence shown here is derived from an EMBL/GenBank/DDBJ whole genome shotgun (WGS) entry which is preliminary data.</text>
</comment>
<dbReference type="FunFam" id="3.30.565.10:FF:000010">
    <property type="entry name" value="Sensor histidine kinase RcsC"/>
    <property type="match status" value="1"/>
</dbReference>
<dbReference type="Pfam" id="PF00512">
    <property type="entry name" value="HisKA"/>
    <property type="match status" value="1"/>
</dbReference>
<dbReference type="SUPFAM" id="SSF52172">
    <property type="entry name" value="CheY-like"/>
    <property type="match status" value="1"/>
</dbReference>
<feature type="domain" description="PAS" evidence="14">
    <location>
        <begin position="142"/>
        <end position="214"/>
    </location>
</feature>
<dbReference type="SUPFAM" id="SSF55781">
    <property type="entry name" value="GAF domain-like"/>
    <property type="match status" value="2"/>
</dbReference>
<dbReference type="PANTHER" id="PTHR43047:SF72">
    <property type="entry name" value="OSMOSENSING HISTIDINE PROTEIN KINASE SLN1"/>
    <property type="match status" value="1"/>
</dbReference>
<accession>A0AB37UKW9</accession>
<evidence type="ECO:0000256" key="6">
    <source>
        <dbReference type="ARBA" id="ARBA00022777"/>
    </source>
</evidence>
<dbReference type="Gene3D" id="3.40.50.2300">
    <property type="match status" value="1"/>
</dbReference>
<keyword evidence="4 9" id="KW-0597">Phosphoprotein</keyword>
<evidence type="ECO:0000256" key="7">
    <source>
        <dbReference type="ARBA" id="ARBA00023012"/>
    </source>
</evidence>
<feature type="coiled-coil region" evidence="10">
    <location>
        <begin position="116"/>
        <end position="152"/>
    </location>
</feature>
<dbReference type="EC" id="2.7.13.3" evidence="3"/>
<dbReference type="InterPro" id="IPR004358">
    <property type="entry name" value="Sig_transdc_His_kin-like_C"/>
</dbReference>
<dbReference type="InterPro" id="IPR001789">
    <property type="entry name" value="Sig_transdc_resp-reg_receiver"/>
</dbReference>
<dbReference type="CDD" id="cd00130">
    <property type="entry name" value="PAS"/>
    <property type="match status" value="2"/>
</dbReference>
<dbReference type="SMART" id="SM00065">
    <property type="entry name" value="GAF"/>
    <property type="match status" value="2"/>
</dbReference>
<dbReference type="EMBL" id="RSCK01000019">
    <property type="protein sequence ID" value="RUT11998.1"/>
    <property type="molecule type" value="Genomic_DNA"/>
</dbReference>
<dbReference type="GO" id="GO:0000155">
    <property type="term" value="F:phosphorelay sensor kinase activity"/>
    <property type="evidence" value="ECO:0007669"/>
    <property type="project" value="InterPro"/>
</dbReference>
<dbReference type="Pfam" id="PF13426">
    <property type="entry name" value="PAS_9"/>
    <property type="match status" value="1"/>
</dbReference>
<evidence type="ECO:0000256" key="1">
    <source>
        <dbReference type="ARBA" id="ARBA00000085"/>
    </source>
</evidence>
<evidence type="ECO:0000256" key="3">
    <source>
        <dbReference type="ARBA" id="ARBA00012438"/>
    </source>
</evidence>
<dbReference type="InterPro" id="IPR000700">
    <property type="entry name" value="PAS-assoc_C"/>
</dbReference>
<evidence type="ECO:0000256" key="8">
    <source>
        <dbReference type="ARBA" id="ARBA00074306"/>
    </source>
</evidence>
<sequence length="1209" mass="133352">MEEPVKILVVDDDEVDRMAVRRTLVTAGVKMDLSEANGCAEAIAQLQQQQFDCVFLDYRLPDGDGLSLVQQIRSLGFTVPLVVLTGQGDEQIAVQLMKAGAYDYLSKSKLSVEGLSQTLRNAIRLHKAELAAQEANNLLRESEERYRLVIEAANDGVWDWYCTTDEVYCNDRLLEIIGVERAEFTHTPTALLDLIHPEDLPEIKTVVRNHLLHGEKCEAEFRIMHSSGEYRHCVARGKAQRDARGYPYRMSGIVSDITESRRLDAALKASESRFQRLAETNIVGVILTKLSGEILEANQAFLQMVGYTEQDLKAGKLHWQKMTPPEYAEQNRLVIEQLRTAGSFNYYEKEYIRKDGTRVPILLGAAVVEQSPDTAICFTVDLSDRKRSEAEIISLNRDLARRVNELETLLDVIPLGIAIAQDPKCQYIRVNSAMAKLMGLSSTANASKSAPLEERPTYKVFRQSQEIPASELPMQQAASSGKPVLDVELDLVTKEGTPPVKLLGNAAPLFDEQGQCRGSIGAFVDITERKRIEDQERFLVEASNILAASLDYQTILNNLAQSIVPQLADWCSIHILEADGSIRQVSVAHSALSQVRWLEALACHYPVSSNSTLGVSQVIHTGESVLYPEIDDRLLQNLARDRDHLQSLRQIQMKSALCVPIQARGRTLGAISFVAAESQRVYTNADLIFAEDLGRRAGLAVDNGRLYQEANEIGENLRQAIVILGEQQQQLRVLQRIGNLLNQRLTDVSELLHVIVGAVCDGIPDADFAAIATYNSATDELETSATAGIGKERLLLTEILDPDLGVLRQVFETGKARLIRGRRAQGAGSREEGQGGQGSRAKGAGSREEGQGRQGGQGGQGGRGEFNSEFRIPNSEFSLAPSSLYAVPIASVNGERLGVLVVGNWQNLDAFDPEDQNLMAAVGEQAAIAIGNARLIQALEEREERLAAQNLTLAQQNRELELTRQRIEQQNLQLIEAARLKSQFLATMSHELRTPLNAVIGFAQVLLRQRSAALSATQSGMIDRILSNGKHLLALINDILDLSKIESGRLELQLELISLDRLVSSTIDELRPLAEQKQLPIHVDLQTENVTIVNDSNRLRQVLVNLLSNAIKFTESGCIEIKTCELSNTQFMLSVKDTGIGIATSELDHIFEEFRQVDQTITRKHGGTGLGLAITKSLVHMMQGKISVESQLGKGSTFNVELPKTVTGE</sequence>
<feature type="region of interest" description="Disordered" evidence="11">
    <location>
        <begin position="821"/>
        <end position="869"/>
    </location>
</feature>
<evidence type="ECO:0000256" key="5">
    <source>
        <dbReference type="ARBA" id="ARBA00022679"/>
    </source>
</evidence>
<dbReference type="InterPro" id="IPR013655">
    <property type="entry name" value="PAS_fold_3"/>
</dbReference>
<dbReference type="Pfam" id="PF08447">
    <property type="entry name" value="PAS_3"/>
    <property type="match status" value="1"/>
</dbReference>
<dbReference type="Pfam" id="PF00072">
    <property type="entry name" value="Response_reg"/>
    <property type="match status" value="1"/>
</dbReference>
<dbReference type="GO" id="GO:0009927">
    <property type="term" value="F:histidine phosphotransfer kinase activity"/>
    <property type="evidence" value="ECO:0007669"/>
    <property type="project" value="TreeGrafter"/>
</dbReference>
<dbReference type="PROSITE" id="PS50109">
    <property type="entry name" value="HIS_KIN"/>
    <property type="match status" value="1"/>
</dbReference>
<comment type="similarity">
    <text evidence="2">In the N-terminal section; belongs to the phytochrome family.</text>
</comment>
<dbReference type="AlphaFoldDB" id="A0AB37UKW9"/>
<keyword evidence="10" id="KW-0175">Coiled coil</keyword>
<dbReference type="GO" id="GO:0005886">
    <property type="term" value="C:plasma membrane"/>
    <property type="evidence" value="ECO:0007669"/>
    <property type="project" value="TreeGrafter"/>
</dbReference>
<dbReference type="Gene3D" id="3.30.565.10">
    <property type="entry name" value="Histidine kinase-like ATPase, C-terminal domain"/>
    <property type="match status" value="1"/>
</dbReference>
<dbReference type="CDD" id="cd00082">
    <property type="entry name" value="HisKA"/>
    <property type="match status" value="1"/>
</dbReference>
<dbReference type="Proteomes" id="UP000282574">
    <property type="component" value="Unassembled WGS sequence"/>
</dbReference>
<dbReference type="InterPro" id="IPR036890">
    <property type="entry name" value="HATPase_C_sf"/>
</dbReference>
<dbReference type="SUPFAM" id="SSF47384">
    <property type="entry name" value="Homodimeric domain of signal transducing histidine kinase"/>
    <property type="match status" value="1"/>
</dbReference>
<dbReference type="PROSITE" id="PS50110">
    <property type="entry name" value="RESPONSE_REGULATORY"/>
    <property type="match status" value="1"/>
</dbReference>
<evidence type="ECO:0000259" key="13">
    <source>
        <dbReference type="PROSITE" id="PS50110"/>
    </source>
</evidence>
<dbReference type="SUPFAM" id="SSF55785">
    <property type="entry name" value="PYP-like sensor domain (PAS domain)"/>
    <property type="match status" value="3"/>
</dbReference>
<dbReference type="FunFam" id="3.30.450.40:FF:000035">
    <property type="entry name" value="PAS sensor protein"/>
    <property type="match status" value="1"/>
</dbReference>
<dbReference type="InterPro" id="IPR035965">
    <property type="entry name" value="PAS-like_dom_sf"/>
</dbReference>
<evidence type="ECO:0000256" key="11">
    <source>
        <dbReference type="SAM" id="MobiDB-lite"/>
    </source>
</evidence>
<dbReference type="SMART" id="SM00448">
    <property type="entry name" value="REC"/>
    <property type="match status" value="1"/>
</dbReference>
<dbReference type="Gene3D" id="1.10.287.130">
    <property type="match status" value="1"/>
</dbReference>
<name>A0AB37UKW9_9CYAN</name>
<dbReference type="PANTHER" id="PTHR43047">
    <property type="entry name" value="TWO-COMPONENT HISTIDINE PROTEIN KINASE"/>
    <property type="match status" value="1"/>
</dbReference>
<protein>
    <recommendedName>
        <fullName evidence="8">Circadian input-output histidine kinase CikA</fullName>
        <ecNumber evidence="3">2.7.13.3</ecNumber>
    </recommendedName>
</protein>
<evidence type="ECO:0000256" key="10">
    <source>
        <dbReference type="SAM" id="Coils"/>
    </source>
</evidence>
<dbReference type="CDD" id="cd16922">
    <property type="entry name" value="HATPase_EvgS-ArcB-TorS-like"/>
    <property type="match status" value="1"/>
</dbReference>
<dbReference type="InterPro" id="IPR011006">
    <property type="entry name" value="CheY-like_superfamily"/>
</dbReference>
<keyword evidence="17" id="KW-1185">Reference proteome</keyword>
<dbReference type="SMART" id="SM00091">
    <property type="entry name" value="PAS"/>
    <property type="match status" value="3"/>
</dbReference>
<evidence type="ECO:0000259" key="12">
    <source>
        <dbReference type="PROSITE" id="PS50109"/>
    </source>
</evidence>
<evidence type="ECO:0000256" key="2">
    <source>
        <dbReference type="ARBA" id="ARBA00006402"/>
    </source>
</evidence>
<dbReference type="Pfam" id="PF08448">
    <property type="entry name" value="PAS_4"/>
    <property type="match status" value="1"/>
</dbReference>
<dbReference type="PROSITE" id="PS50112">
    <property type="entry name" value="PAS"/>
    <property type="match status" value="2"/>
</dbReference>